<dbReference type="EMBL" id="JAENIG010000003">
    <property type="protein sequence ID" value="MBK1854695.1"/>
    <property type="molecule type" value="Genomic_DNA"/>
</dbReference>
<comment type="caution">
    <text evidence="1">The sequence shown here is derived from an EMBL/GenBank/DDBJ whole genome shotgun (WGS) entry which is preliminary data.</text>
</comment>
<dbReference type="Proteomes" id="UP000634206">
    <property type="component" value="Unassembled WGS sequence"/>
</dbReference>
<dbReference type="CDD" id="cd02603">
    <property type="entry name" value="HAD_sEH-N_like"/>
    <property type="match status" value="1"/>
</dbReference>
<sequence>MDFLFDIGNVIIGVDFQPALSKLIPAEVSDPESRFNALIERKDDFEAGRIEPDEYFTWAAEKLGFQGTQEAFLSAWLDIFEPNTIMWSTIEKLHADGHRLILFSNINNPHKDHLIQNHPIFEKFEGGVFSYQTGHIKPEPEIYQLTIDQWQLVPEQTAYIDDLPANIAAGQKAGFLCHQYDVARHDEFLSWLGEIV</sequence>
<dbReference type="RefSeq" id="WP_309489300.1">
    <property type="nucleotide sequence ID" value="NZ_JAENIG010000003.1"/>
</dbReference>
<organism evidence="1 2">
    <name type="scientific">Oceaniferula flava</name>
    <dbReference type="NCBI Taxonomy" id="2800421"/>
    <lineage>
        <taxon>Bacteria</taxon>
        <taxon>Pseudomonadati</taxon>
        <taxon>Verrucomicrobiota</taxon>
        <taxon>Verrucomicrobiia</taxon>
        <taxon>Verrucomicrobiales</taxon>
        <taxon>Verrucomicrobiaceae</taxon>
        <taxon>Oceaniferula</taxon>
    </lineage>
</organism>
<dbReference type="PANTHER" id="PTHR43611:SF3">
    <property type="entry name" value="FLAVIN MONONUCLEOTIDE HYDROLASE 1, CHLOROPLATIC"/>
    <property type="match status" value="1"/>
</dbReference>
<evidence type="ECO:0000313" key="1">
    <source>
        <dbReference type="EMBL" id="MBK1854695.1"/>
    </source>
</evidence>
<dbReference type="InterPro" id="IPR023198">
    <property type="entry name" value="PGP-like_dom2"/>
</dbReference>
<dbReference type="Gene3D" id="1.10.150.240">
    <property type="entry name" value="Putative phosphatase, domain 2"/>
    <property type="match status" value="1"/>
</dbReference>
<keyword evidence="2" id="KW-1185">Reference proteome</keyword>
<name>A0AAE2SDT4_9BACT</name>
<proteinExistence type="predicted"/>
<dbReference type="Pfam" id="PF00702">
    <property type="entry name" value="Hydrolase"/>
    <property type="match status" value="1"/>
</dbReference>
<dbReference type="InterPro" id="IPR006439">
    <property type="entry name" value="HAD-SF_hydro_IA"/>
</dbReference>
<gene>
    <name evidence="1" type="ORF">JIN83_06970</name>
</gene>
<evidence type="ECO:0000313" key="2">
    <source>
        <dbReference type="Proteomes" id="UP000634206"/>
    </source>
</evidence>
<accession>A0AAE2SDT4</accession>
<dbReference type="NCBIfam" id="TIGR01509">
    <property type="entry name" value="HAD-SF-IA-v3"/>
    <property type="match status" value="1"/>
</dbReference>
<dbReference type="InterPro" id="IPR036412">
    <property type="entry name" value="HAD-like_sf"/>
</dbReference>
<dbReference type="SFLD" id="SFLDS00003">
    <property type="entry name" value="Haloacid_Dehalogenase"/>
    <property type="match status" value="1"/>
</dbReference>
<dbReference type="Gene3D" id="3.40.50.1000">
    <property type="entry name" value="HAD superfamily/HAD-like"/>
    <property type="match status" value="1"/>
</dbReference>
<dbReference type="AlphaFoldDB" id="A0AAE2SDT4"/>
<dbReference type="SFLD" id="SFLDG01129">
    <property type="entry name" value="C1.5:_HAD__Beta-PGM__Phosphata"/>
    <property type="match status" value="1"/>
</dbReference>
<dbReference type="InterPro" id="IPR023214">
    <property type="entry name" value="HAD_sf"/>
</dbReference>
<reference evidence="1" key="1">
    <citation type="submission" date="2021-01" db="EMBL/GenBank/DDBJ databases">
        <title>Modified the classification status of verrucomicrobia.</title>
        <authorList>
            <person name="Feng X."/>
        </authorList>
    </citation>
    <scope>NUCLEOTIDE SEQUENCE</scope>
    <source>
        <strain evidence="1">5K15</strain>
    </source>
</reference>
<protein>
    <submittedName>
        <fullName evidence="1">HAD family phosphatase</fullName>
    </submittedName>
</protein>
<dbReference type="SUPFAM" id="SSF56784">
    <property type="entry name" value="HAD-like"/>
    <property type="match status" value="1"/>
</dbReference>
<dbReference type="PANTHER" id="PTHR43611">
    <property type="entry name" value="ALPHA-D-GLUCOSE 1-PHOSPHATE PHOSPHATASE"/>
    <property type="match status" value="1"/>
</dbReference>